<dbReference type="InterPro" id="IPR011547">
    <property type="entry name" value="SLC26A/SulP_dom"/>
</dbReference>
<sequence length="132" mass="14824">MCDKFGSGHLQPETTTISISIPPETMAPPEPHDVYLPPKKTSFQKLKHKLLEVFFADDPLHKFKNQTRVTKFKLALQFVLPIFEWAPNYNVALLWSDVVSGLTIASLAIPQGISYAKLANLPPVIGLCKFYK</sequence>
<evidence type="ECO:0000313" key="7">
    <source>
        <dbReference type="Proteomes" id="UP000215914"/>
    </source>
</evidence>
<evidence type="ECO:0000256" key="1">
    <source>
        <dbReference type="ARBA" id="ARBA00004141"/>
    </source>
</evidence>
<reference evidence="6" key="1">
    <citation type="journal article" date="2017" name="Nature">
        <title>The sunflower genome provides insights into oil metabolism, flowering and Asterid evolution.</title>
        <authorList>
            <person name="Badouin H."/>
            <person name="Gouzy J."/>
            <person name="Grassa C.J."/>
            <person name="Murat F."/>
            <person name="Staton S.E."/>
            <person name="Cottret L."/>
            <person name="Lelandais-Briere C."/>
            <person name="Owens G.L."/>
            <person name="Carrere S."/>
            <person name="Mayjonade B."/>
            <person name="Legrand L."/>
            <person name="Gill N."/>
            <person name="Kane N.C."/>
            <person name="Bowers J.E."/>
            <person name="Hubner S."/>
            <person name="Bellec A."/>
            <person name="Berard A."/>
            <person name="Berges H."/>
            <person name="Blanchet N."/>
            <person name="Boniface M.C."/>
            <person name="Brunel D."/>
            <person name="Catrice O."/>
            <person name="Chaidir N."/>
            <person name="Claudel C."/>
            <person name="Donnadieu C."/>
            <person name="Faraut T."/>
            <person name="Fievet G."/>
            <person name="Helmstetter N."/>
            <person name="King M."/>
            <person name="Knapp S.J."/>
            <person name="Lai Z."/>
            <person name="Le Paslier M.C."/>
            <person name="Lippi Y."/>
            <person name="Lorenzon L."/>
            <person name="Mandel J.R."/>
            <person name="Marage G."/>
            <person name="Marchand G."/>
            <person name="Marquand E."/>
            <person name="Bret-Mestries E."/>
            <person name="Morien E."/>
            <person name="Nambeesan S."/>
            <person name="Nguyen T."/>
            <person name="Pegot-Espagnet P."/>
            <person name="Pouilly N."/>
            <person name="Raftis F."/>
            <person name="Sallet E."/>
            <person name="Schiex T."/>
            <person name="Thomas J."/>
            <person name="Vandecasteele C."/>
            <person name="Vares D."/>
            <person name="Vear F."/>
            <person name="Vautrin S."/>
            <person name="Crespi M."/>
            <person name="Mangin B."/>
            <person name="Burke J.M."/>
            <person name="Salse J."/>
            <person name="Munos S."/>
            <person name="Vincourt P."/>
            <person name="Rieseberg L.H."/>
            <person name="Langlade N.B."/>
        </authorList>
    </citation>
    <scope>NUCLEOTIDE SEQUENCE</scope>
    <source>
        <tissue evidence="6">Leaves</tissue>
    </source>
</reference>
<proteinExistence type="predicted"/>
<keyword evidence="2" id="KW-0812">Transmembrane</keyword>
<name>A0A9K3NQS6_HELAN</name>
<accession>A0A9K3NQS6</accession>
<reference evidence="6" key="2">
    <citation type="submission" date="2020-06" db="EMBL/GenBank/DDBJ databases">
        <title>Helianthus annuus Genome sequencing and assembly Release 2.</title>
        <authorList>
            <person name="Gouzy J."/>
            <person name="Langlade N."/>
            <person name="Munos S."/>
        </authorList>
    </citation>
    <scope>NUCLEOTIDE SEQUENCE</scope>
    <source>
        <tissue evidence="6">Leaves</tissue>
    </source>
</reference>
<dbReference type="Pfam" id="PF00916">
    <property type="entry name" value="Sulfate_transp"/>
    <property type="match status" value="1"/>
</dbReference>
<comment type="subcellular location">
    <subcellularLocation>
        <location evidence="1">Membrane</location>
        <topology evidence="1">Multi-pass membrane protein</topology>
    </subcellularLocation>
</comment>
<evidence type="ECO:0000256" key="3">
    <source>
        <dbReference type="ARBA" id="ARBA00022989"/>
    </source>
</evidence>
<evidence type="ECO:0000313" key="6">
    <source>
        <dbReference type="EMBL" id="KAF5808073.1"/>
    </source>
</evidence>
<dbReference type="GO" id="GO:0055085">
    <property type="term" value="P:transmembrane transport"/>
    <property type="evidence" value="ECO:0007669"/>
    <property type="project" value="InterPro"/>
</dbReference>
<evidence type="ECO:0000256" key="2">
    <source>
        <dbReference type="ARBA" id="ARBA00022692"/>
    </source>
</evidence>
<dbReference type="EMBL" id="MNCJ02000319">
    <property type="protein sequence ID" value="KAF5808073.1"/>
    <property type="molecule type" value="Genomic_DNA"/>
</dbReference>
<dbReference type="Gramene" id="mRNA:HanXRQr2_Chr04g0141321">
    <property type="protein sequence ID" value="mRNA:HanXRQr2_Chr04g0141321"/>
    <property type="gene ID" value="HanXRQr2_Chr04g0141321"/>
</dbReference>
<keyword evidence="7" id="KW-1185">Reference proteome</keyword>
<dbReference type="AlphaFoldDB" id="A0A9K3NQS6"/>
<evidence type="ECO:0000256" key="4">
    <source>
        <dbReference type="ARBA" id="ARBA00023136"/>
    </source>
</evidence>
<dbReference type="InterPro" id="IPR001902">
    <property type="entry name" value="SLC26A/SulP_fam"/>
</dbReference>
<dbReference type="PANTHER" id="PTHR11814">
    <property type="entry name" value="SULFATE TRANSPORTER"/>
    <property type="match status" value="1"/>
</dbReference>
<protein>
    <submittedName>
        <fullName evidence="6">SLC26A/SulP transporter</fullName>
    </submittedName>
</protein>
<dbReference type="Proteomes" id="UP000215914">
    <property type="component" value="Unassembled WGS sequence"/>
</dbReference>
<comment type="caution">
    <text evidence="6">The sequence shown here is derived from an EMBL/GenBank/DDBJ whole genome shotgun (WGS) entry which is preliminary data.</text>
</comment>
<organism evidence="6 7">
    <name type="scientific">Helianthus annuus</name>
    <name type="common">Common sunflower</name>
    <dbReference type="NCBI Taxonomy" id="4232"/>
    <lineage>
        <taxon>Eukaryota</taxon>
        <taxon>Viridiplantae</taxon>
        <taxon>Streptophyta</taxon>
        <taxon>Embryophyta</taxon>
        <taxon>Tracheophyta</taxon>
        <taxon>Spermatophyta</taxon>
        <taxon>Magnoliopsida</taxon>
        <taxon>eudicotyledons</taxon>
        <taxon>Gunneridae</taxon>
        <taxon>Pentapetalae</taxon>
        <taxon>asterids</taxon>
        <taxon>campanulids</taxon>
        <taxon>Asterales</taxon>
        <taxon>Asteraceae</taxon>
        <taxon>Asteroideae</taxon>
        <taxon>Heliantheae alliance</taxon>
        <taxon>Heliantheae</taxon>
        <taxon>Helianthus</taxon>
    </lineage>
</organism>
<gene>
    <name evidence="6" type="ORF">HanXRQr2_Chr04g0141321</name>
</gene>
<feature type="domain" description="SLC26A/SulP transporter" evidence="5">
    <location>
        <begin position="94"/>
        <end position="127"/>
    </location>
</feature>
<evidence type="ECO:0000259" key="5">
    <source>
        <dbReference type="Pfam" id="PF00916"/>
    </source>
</evidence>
<keyword evidence="3" id="KW-1133">Transmembrane helix</keyword>
<dbReference type="GO" id="GO:0016020">
    <property type="term" value="C:membrane"/>
    <property type="evidence" value="ECO:0007669"/>
    <property type="project" value="UniProtKB-SubCell"/>
</dbReference>
<keyword evidence="4" id="KW-0472">Membrane</keyword>